<dbReference type="RefSeq" id="WP_011585221.1">
    <property type="nucleotide sequence ID" value="NC_008255.1"/>
</dbReference>
<name>A0A6N4SRW4_CYTH3</name>
<accession>A0A6N4SRW4</accession>
<sequence>MKVFLYSIVTSILMGACSGKTEQVIVEVPAMHASEIYQRNDVKKYMLKYGSEHHDIAASYKEKSAAIKDKDLKKAIYFLQRSITLEPTYESYIELINLLSADKDYSEACSAYNVLVNEAYYEENGKWVSGYVFAKPDENLISDYIIVNILATNTIDYYILSLAGENMDKQKIRAQLIADKRFEYDTASAVYKNLMVQFWTDEEIEAYKKSQLNLNALLASVTDTSSVFQINQKNVNQFRYDDFNGINYTDIYEEGIDLAGMAVYYLKEKRDEPNKWLQYNINHSFHPHESIKALVYAVDTSVTACPIDMRAIYHRLVIYDSNGDILSDKVLACQAGEMLQTVSYNKDHFEITEYKRTWKNPYEKNNFDNEITKVEQLSKKSYSITADGQIVEEPAVQ</sequence>
<reference evidence="1 2" key="1">
    <citation type="journal article" date="2007" name="Appl. Environ. Microbiol.">
        <title>Genome sequence of the cellulolytic gliding bacterium Cytophaga hutchinsonii.</title>
        <authorList>
            <person name="Xie G."/>
            <person name="Bruce D.C."/>
            <person name="Challacombe J.F."/>
            <person name="Chertkov O."/>
            <person name="Detter J.C."/>
            <person name="Gilna P."/>
            <person name="Han C.S."/>
            <person name="Lucas S."/>
            <person name="Misra M."/>
            <person name="Myers G.L."/>
            <person name="Richardson P."/>
            <person name="Tapia R."/>
            <person name="Thayer N."/>
            <person name="Thompson L.S."/>
            <person name="Brettin T.S."/>
            <person name="Henrissat B."/>
            <person name="Wilson D.B."/>
            <person name="McBride M.J."/>
        </authorList>
    </citation>
    <scope>NUCLEOTIDE SEQUENCE [LARGE SCALE GENOMIC DNA]</scope>
    <source>
        <strain evidence="2">ATCC 33406 / DSM 1761 / CIP 103989 / NBRC 15051 / NCIMB 9469 / D465</strain>
    </source>
</reference>
<evidence type="ECO:0000313" key="1">
    <source>
        <dbReference type="EMBL" id="ABG59104.1"/>
    </source>
</evidence>
<dbReference type="KEGG" id="chu:CHU_1837"/>
<proteinExistence type="predicted"/>
<dbReference type="Proteomes" id="UP000001822">
    <property type="component" value="Chromosome"/>
</dbReference>
<dbReference type="PROSITE" id="PS51257">
    <property type="entry name" value="PROKAR_LIPOPROTEIN"/>
    <property type="match status" value="1"/>
</dbReference>
<dbReference type="EMBL" id="CP000383">
    <property type="protein sequence ID" value="ABG59104.1"/>
    <property type="molecule type" value="Genomic_DNA"/>
</dbReference>
<protein>
    <recommendedName>
        <fullName evidence="3">Lipoprotein</fullName>
    </recommendedName>
</protein>
<dbReference type="AlphaFoldDB" id="A0A6N4SRW4"/>
<gene>
    <name evidence="1" type="ordered locus">CHU_1837</name>
</gene>
<organism evidence="1 2">
    <name type="scientific">Cytophaga hutchinsonii (strain ATCC 33406 / DSM 1761 / CIP 103989 / NBRC 15051 / NCIMB 9469 / D465)</name>
    <dbReference type="NCBI Taxonomy" id="269798"/>
    <lineage>
        <taxon>Bacteria</taxon>
        <taxon>Pseudomonadati</taxon>
        <taxon>Bacteroidota</taxon>
        <taxon>Cytophagia</taxon>
        <taxon>Cytophagales</taxon>
        <taxon>Cytophagaceae</taxon>
        <taxon>Cytophaga</taxon>
    </lineage>
</organism>
<evidence type="ECO:0008006" key="3">
    <source>
        <dbReference type="Google" id="ProtNLM"/>
    </source>
</evidence>
<dbReference type="OrthoDB" id="9995186at2"/>
<keyword evidence="2" id="KW-1185">Reference proteome</keyword>
<evidence type="ECO:0000313" key="2">
    <source>
        <dbReference type="Proteomes" id="UP000001822"/>
    </source>
</evidence>